<keyword evidence="3" id="KW-0539">Nucleus</keyword>
<feature type="compositionally biased region" description="Basic and acidic residues" evidence="5">
    <location>
        <begin position="1809"/>
        <end position="1819"/>
    </location>
</feature>
<feature type="region of interest" description="Disordered" evidence="5">
    <location>
        <begin position="1962"/>
        <end position="2027"/>
    </location>
</feature>
<accession>A0A1E3QHF5</accession>
<feature type="coiled-coil region" evidence="4">
    <location>
        <begin position="316"/>
        <end position="368"/>
    </location>
</feature>
<feature type="compositionally biased region" description="Basic and acidic residues" evidence="5">
    <location>
        <begin position="1858"/>
        <end position="1874"/>
    </location>
</feature>
<dbReference type="OrthoDB" id="343070at2759"/>
<dbReference type="GeneID" id="30147996"/>
<reference evidence="9" key="1">
    <citation type="submission" date="2016-05" db="EMBL/GenBank/DDBJ databases">
        <title>Comparative genomics of biotechnologically important yeasts.</title>
        <authorList>
            <consortium name="DOE Joint Genome Institute"/>
            <person name="Riley R."/>
            <person name="Haridas S."/>
            <person name="Wolfe K.H."/>
            <person name="Lopes M.R."/>
            <person name="Hittinger C.T."/>
            <person name="Goker M."/>
            <person name="Salamov A."/>
            <person name="Wisecaver J."/>
            <person name="Long T.M."/>
            <person name="Aerts A.L."/>
            <person name="Barry K."/>
            <person name="Choi C."/>
            <person name="Clum A."/>
            <person name="Coughlan A.Y."/>
            <person name="Deshpande S."/>
            <person name="Douglass A.P."/>
            <person name="Hanson S.J."/>
            <person name="Klenk H.-P."/>
            <person name="Labutti K."/>
            <person name="Lapidus A."/>
            <person name="Lindquist E."/>
            <person name="Lipzen A."/>
            <person name="Meier-Kolthoff J.P."/>
            <person name="Ohm R.A."/>
            <person name="Otillar R.P."/>
            <person name="Pangilinan J."/>
            <person name="Peng Y."/>
            <person name="Rokas A."/>
            <person name="Rosa C.A."/>
            <person name="Scheuner C."/>
            <person name="Sibirny A.A."/>
            <person name="Slot J.C."/>
            <person name="Stielow J.B."/>
            <person name="Sun H."/>
            <person name="Kurtzman C.P."/>
            <person name="Blackwell M."/>
            <person name="Grigoriev I.V."/>
            <person name="Jeffries T.W."/>
        </authorList>
    </citation>
    <scope>NUCLEOTIDE SEQUENCE [LARGE SCALE GENOMIC DNA]</scope>
    <source>
        <strain evidence="9">NRRL Y-12698</strain>
    </source>
</reference>
<dbReference type="GO" id="GO:0005643">
    <property type="term" value="C:nuclear pore"/>
    <property type="evidence" value="ECO:0007669"/>
    <property type="project" value="TreeGrafter"/>
</dbReference>
<feature type="region of interest" description="Disordered" evidence="5">
    <location>
        <begin position="1858"/>
        <end position="1879"/>
    </location>
</feature>
<feature type="region of interest" description="Disordered" evidence="5">
    <location>
        <begin position="1792"/>
        <end position="1819"/>
    </location>
</feature>
<organism evidence="8 9">
    <name type="scientific">Babjeviella inositovora NRRL Y-12698</name>
    <dbReference type="NCBI Taxonomy" id="984486"/>
    <lineage>
        <taxon>Eukaryota</taxon>
        <taxon>Fungi</taxon>
        <taxon>Dikarya</taxon>
        <taxon>Ascomycota</taxon>
        <taxon>Saccharomycotina</taxon>
        <taxon>Pichiomycetes</taxon>
        <taxon>Serinales incertae sedis</taxon>
        <taxon>Babjeviella</taxon>
    </lineage>
</organism>
<feature type="coiled-coil region" evidence="4">
    <location>
        <begin position="1435"/>
        <end position="1486"/>
    </location>
</feature>
<dbReference type="Pfam" id="PF25785">
    <property type="entry name" value="TPR"/>
    <property type="match status" value="1"/>
</dbReference>
<keyword evidence="9" id="KW-1185">Reference proteome</keyword>
<dbReference type="InterPro" id="IPR057974">
    <property type="entry name" value="NUA/TPR/MLP1-2-like_dom"/>
</dbReference>
<dbReference type="PANTHER" id="PTHR18898:SF2">
    <property type="entry name" value="NUCLEOPROTEIN TPR"/>
    <property type="match status" value="1"/>
</dbReference>
<dbReference type="SUPFAM" id="SSF57997">
    <property type="entry name" value="Tropomyosin"/>
    <property type="match status" value="1"/>
</dbReference>
<evidence type="ECO:0000259" key="7">
    <source>
        <dbReference type="Pfam" id="PF25785"/>
    </source>
</evidence>
<gene>
    <name evidence="8" type="ORF">BABINDRAFT_163853</name>
</gene>
<evidence type="ECO:0000256" key="5">
    <source>
        <dbReference type="SAM" id="MobiDB-lite"/>
    </source>
</evidence>
<evidence type="ECO:0000256" key="2">
    <source>
        <dbReference type="ARBA" id="ARBA00023054"/>
    </source>
</evidence>
<feature type="compositionally biased region" description="Low complexity" evidence="5">
    <location>
        <begin position="18"/>
        <end position="27"/>
    </location>
</feature>
<feature type="compositionally biased region" description="Polar residues" evidence="5">
    <location>
        <begin position="224"/>
        <end position="246"/>
    </location>
</feature>
<sequence length="2027" mass="223362">MSDQNPTDGASEQIPDPQLGGQVEAQVAAQADPQLNSQVEASLDSQFDHPFAAQLDPQFMDQEHPHFEPNSVDLSSQQHFEAFQALDQLLNAPLPEQAQTPLQETTATFQPIQQADQLAQNVAIVPAIPSSTDEALIPEATLEVSLVHEPVLVEHPNKEVPVENQQILELSQSAETPETDEALQVKPVIPENAPESVDVKPVDFKPVNVEPVDTKPVDDPVTVSETSPQTQGDFPATKTLSPASQSALIPEVETTVPQTTLFETVPMEIDPPHASQSTLNPDDVSALSSFLDYPTAGLTSLPANLVAQMMYKVREVSSLQAEKMQLEVSLETASHQSQGKLSAIRKQYMAAQKELTQQKKTLATLTLEKEGLQLSAHAQSGDVQKWRAASQAADAKLADVLVSKRTALDILAARENDIRIFKLEIDTLRETTAGLRRQLVEVEQAKDAVTAEKLKLQFAEKTTAQALASCKKSLTWYEEELTSKSAAILADKRLANTTISDLTSKLDKHVLENQTLANSKALLEERLSDTATKLDQTLMRLKAVQDAEASDKESFYREMTSKDRLVGLYKKSSEDRKARIDQLEASLASLRSDAAAETSELRSSYHAKVEVVATLEQKVHLLEETLETLSEGSSAPLLSAAARQTVSKIEGVSLSQLYADFGLLKKQLTQERRQKEKLQQEIKAFVAELEARAPMVESTRARAQLLEQELSQMSYMLETAEQGRLESAAAAKAMLDNLRNAQLEISYLGKQKADLARQVQSLLIQITVGNDNGGPLTVAEKAAITQLLSGNKAVAAESDTDRLISERLVTFTNIAELQVRNEDLLKVTRQLGAKLEQQEQSLGQAEEVAINEAREAILTLQEDIESLGIKLDAVSRERDMYKEMADGEQKRLTGPVQQENQLIVRGNKADDTLVEIRAESQQNVDALNAQITKLSRDNSALSVSVARATSTAELAEERLASLRESLRYTQLELDTLRRSASAMSENLGKQEAKTQTITAELIEATHTLDTFRSENVNLKAEKSLWKTIEKRLHQDHAQLLEERSQLAQRVANHQSYADDRERLAGAAQARLGAQILSMDGELHHLRARLLEKDAEIKQTMAQSSDAAKAYQQRIDTLTSQVSQAREDLVGQKAAVASLTTQVTALSTTVDSLNQKIRFYAAEDDNALVGTLDGLKTELAAARADLELANQQAEEFKRVASAAEDALASMNAAFDEYKIASQTKHTEAATETESLRSQVDTLTLEISHLHSEEAAADQRAQQLTAEIGTLRAQVEANDTARTEYDRRVRSLQDDLQTQTKVTADAHTNYEQELQKHAEVAKTVSLLRAQATELQTKWQEATSQAKLATQSLQAAQQSWETQRLALEEQLRTASVRADDLASQNRILHVQLEKVNTPEAGSRYESETGDSSIQDVVSFLRREKESSDTQLSIATDEQARLRAKLDATTSELESVQTELAQARARDANAEKLTTEHQHLLEQINQMNLLRESNTTLRAESQQRLNRVVDLEGQVAALNASLDPLQVQVVQLKAEIEVKDQQLRLAEEDNQRWKQKAQDVLLRINKIDPEVHAELKEKVEVLGKQVEELTTQLATSKKALAEAEVAATNGAARVERMKAEFIQKLKQNKADSAAVLEAKERELAAKKAELAEEQSAIAKMKTEGEKTDVDAKLVEMQTQLTTAQQQLAEASTKDESIQELTRARDALQKTLDDLEADVETLKKSLITSGDAEAGAGIDALRAEFEKQKAEIANSFEAQKVEITRNAEAQKAELVQALESQKAEFAKAEQELRKEVEAKPQHASGTDEIQQLQKELEAKHAAETETRVKAAIEDTKARVRAPVEAKVQAIAENRFLRFKKEAEEEAAKREAEHQKELEAKSQQQVSEALSKLAEASTEELVQKLVEEQKAALARLTEEHTASIKKASDDGRALATRMADMKMKLLQTKLDKALKEVEVLKAPAARASALPTRPTGTVQAAQGSRIPQNTGRPFLNKPQRGGFQGNLTGRVGADGGKRPADFKAGPQAKKHKD</sequence>
<feature type="domain" description="NUA/TPR/MLP1-2-like" evidence="7">
    <location>
        <begin position="736"/>
        <end position="840"/>
    </location>
</feature>
<name>A0A1E3QHF5_9ASCO</name>
<evidence type="ECO:0000313" key="9">
    <source>
        <dbReference type="Proteomes" id="UP000094336"/>
    </source>
</evidence>
<feature type="compositionally biased region" description="Polar residues" evidence="5">
    <location>
        <begin position="1"/>
        <end position="10"/>
    </location>
</feature>
<dbReference type="Proteomes" id="UP000094336">
    <property type="component" value="Unassembled WGS sequence"/>
</dbReference>
<feature type="coiled-coil region" evidence="4">
    <location>
        <begin position="1171"/>
        <end position="1205"/>
    </location>
</feature>
<feature type="region of interest" description="Disordered" evidence="5">
    <location>
        <begin position="210"/>
        <end position="246"/>
    </location>
</feature>
<dbReference type="PANTHER" id="PTHR18898">
    <property type="entry name" value="NUCLEOPROTEIN TPR-RELATED"/>
    <property type="match status" value="1"/>
</dbReference>
<feature type="coiled-coil region" evidence="4">
    <location>
        <begin position="835"/>
        <end position="870"/>
    </location>
</feature>
<feature type="coiled-coil region" evidence="4">
    <location>
        <begin position="1100"/>
        <end position="1127"/>
    </location>
</feature>
<dbReference type="Pfam" id="PF07926">
    <property type="entry name" value="TPR_MLP1_2"/>
    <property type="match status" value="1"/>
</dbReference>
<feature type="compositionally biased region" description="Polar residues" evidence="5">
    <location>
        <begin position="1798"/>
        <end position="1808"/>
    </location>
</feature>
<feature type="region of interest" description="Disordered" evidence="5">
    <location>
        <begin position="1"/>
        <end position="27"/>
    </location>
</feature>
<keyword evidence="2 4" id="KW-0175">Coiled coil</keyword>
<evidence type="ECO:0000313" key="8">
    <source>
        <dbReference type="EMBL" id="ODQ77126.1"/>
    </source>
</evidence>
<evidence type="ECO:0000256" key="3">
    <source>
        <dbReference type="ARBA" id="ARBA00023242"/>
    </source>
</evidence>
<feature type="coiled-coil region" evidence="4">
    <location>
        <begin position="425"/>
        <end position="462"/>
    </location>
</feature>
<dbReference type="InterPro" id="IPR012929">
    <property type="entry name" value="Nucleoprot-TPR/MLP1-2_dom"/>
</dbReference>
<dbReference type="GO" id="GO:0017056">
    <property type="term" value="F:structural constituent of nuclear pore"/>
    <property type="evidence" value="ECO:0007669"/>
    <property type="project" value="TreeGrafter"/>
</dbReference>
<feature type="compositionally biased region" description="Polar residues" evidence="5">
    <location>
        <begin position="1968"/>
        <end position="1985"/>
    </location>
</feature>
<evidence type="ECO:0000259" key="6">
    <source>
        <dbReference type="Pfam" id="PF07926"/>
    </source>
</evidence>
<protein>
    <submittedName>
        <fullName evidence="8">Uncharacterized protein</fullName>
    </submittedName>
</protein>
<feature type="coiled-coil region" evidence="4">
    <location>
        <begin position="573"/>
        <end position="632"/>
    </location>
</feature>
<dbReference type="GO" id="GO:0006606">
    <property type="term" value="P:protein import into nucleus"/>
    <property type="evidence" value="ECO:0007669"/>
    <property type="project" value="InterPro"/>
</dbReference>
<dbReference type="GO" id="GO:0006406">
    <property type="term" value="P:mRNA export from nucleus"/>
    <property type="evidence" value="ECO:0007669"/>
    <property type="project" value="TreeGrafter"/>
</dbReference>
<dbReference type="RefSeq" id="XP_018982454.1">
    <property type="nucleotide sequence ID" value="XM_019130143.1"/>
</dbReference>
<evidence type="ECO:0000256" key="4">
    <source>
        <dbReference type="SAM" id="Coils"/>
    </source>
</evidence>
<comment type="subcellular location">
    <subcellularLocation>
        <location evidence="1">Nucleus</location>
    </subcellularLocation>
</comment>
<dbReference type="EMBL" id="KV454443">
    <property type="protein sequence ID" value="ODQ77126.1"/>
    <property type="molecule type" value="Genomic_DNA"/>
</dbReference>
<feature type="coiled-coil region" evidence="4">
    <location>
        <begin position="917"/>
        <end position="972"/>
    </location>
</feature>
<feature type="domain" description="Nucleoprotein TPR/MLP1-2" evidence="6">
    <location>
        <begin position="1265"/>
        <end position="1392"/>
    </location>
</feature>
<evidence type="ECO:0000256" key="1">
    <source>
        <dbReference type="ARBA" id="ARBA00004123"/>
    </source>
</evidence>
<dbReference type="STRING" id="984486.A0A1E3QHF5"/>
<feature type="region of interest" description="Disordered" evidence="5">
    <location>
        <begin position="172"/>
        <end position="196"/>
    </location>
</feature>
<feature type="coiled-coil region" evidence="4">
    <location>
        <begin position="661"/>
        <end position="688"/>
    </location>
</feature>
<proteinExistence type="predicted"/>